<sequence length="741" mass="83437">MANSGETIDNKPTSKKTASRGHRRNAKKSLTLIQTIEVLSIKVDVTHVYVVLTIRLSFDTGTLIIISNTHFRSSQLIFVSITTTILAHSINNDAHQLSLQSLLESASAAVTSHTLLSNFDEDQVSLTFPFASSSHITSPSNSSSSFPTDELRSQTGGYHPRDEVDDYPQASDSDSDLRSPKRLRLEEITEIQPAMRINQGENGVGGSTNGVSLNSSNGDSQNATNGQALTDSRMQRTRQQELVRLMVQAMQDMGYSQSAATLEQESGFPLESSAVAKFRDGVLKGDWALVESLFPTLELDHNKDVVVVRFLIRQQKYLELLEARQIKKALIVLRNELTPLDFNLERLHSLSSFMMCSNAEDLRRRAEWDGAKGTSRQKLLVEIQKYISPSIMVREHRLETLLEQATTLQRISCLYHNTNEYISLYSDHVCDRSQFPSVTTHIFRQHTDEVWYVAFSNNGRFLASASKDKTAIIWSLETWNLVHVLRDHMDCVSFLSWSPDDSKILTCGQDNVLKLWSVESGECLNTIKKHEEPVTACAWLPDGKRFISGSQDKNTYLWNLDGTIVHKWSGARIADLAINKEGTRMVAICHDNKLHIYDLETRKEEAIMDENAKLTSICLSSDCKYALLNLSTKEIHLWDIDERRIVRKYFGQKQGRFVIRSCFGGIDQGFIVSGSEDSKIYVWHREHADLIETLSGHKGSVNSVNWSPIDPYMFASAGDDKTIRIWGPPSSADHNGKMKTP</sequence>
<comment type="caution">
    <text evidence="6">The sequence shown here is derived from an EMBL/GenBank/DDBJ whole genome shotgun (WGS) entry which is preliminary data.</text>
</comment>
<protein>
    <submittedName>
        <fullName evidence="6">14815_t:CDS:1</fullName>
    </submittedName>
</protein>
<gene>
    <name evidence="6" type="ORF">FMOSSE_LOCUS6502</name>
</gene>
<dbReference type="InterPro" id="IPR006595">
    <property type="entry name" value="CTLH_C"/>
</dbReference>
<dbReference type="SMART" id="SM00320">
    <property type="entry name" value="WD40"/>
    <property type="match status" value="7"/>
</dbReference>
<dbReference type="InterPro" id="IPR006594">
    <property type="entry name" value="LisH"/>
</dbReference>
<keyword evidence="7" id="KW-1185">Reference proteome</keyword>
<evidence type="ECO:0000256" key="4">
    <source>
        <dbReference type="SAM" id="MobiDB-lite"/>
    </source>
</evidence>
<feature type="repeat" description="WD" evidence="3">
    <location>
        <begin position="485"/>
        <end position="526"/>
    </location>
</feature>
<dbReference type="Pfam" id="PF21889">
    <property type="entry name" value="TPR1-like_2nd"/>
    <property type="match status" value="1"/>
</dbReference>
<feature type="compositionally biased region" description="Polar residues" evidence="4">
    <location>
        <begin position="209"/>
        <end position="232"/>
    </location>
</feature>
<evidence type="ECO:0000313" key="7">
    <source>
        <dbReference type="Proteomes" id="UP000789375"/>
    </source>
</evidence>
<evidence type="ECO:0000259" key="5">
    <source>
        <dbReference type="PROSITE" id="PS50897"/>
    </source>
</evidence>
<dbReference type="Pfam" id="PF23627">
    <property type="entry name" value="LisH_WDR26"/>
    <property type="match status" value="1"/>
</dbReference>
<evidence type="ECO:0000256" key="3">
    <source>
        <dbReference type="PROSITE-ProRule" id="PRU00221"/>
    </source>
</evidence>
<dbReference type="AlphaFoldDB" id="A0A9N9FR35"/>
<dbReference type="EMBL" id="CAJVPP010001374">
    <property type="protein sequence ID" value="CAG8551691.1"/>
    <property type="molecule type" value="Genomic_DNA"/>
</dbReference>
<dbReference type="InterPro" id="IPR015943">
    <property type="entry name" value="WD40/YVTN_repeat-like_dom_sf"/>
</dbReference>
<dbReference type="SUPFAM" id="SSF50978">
    <property type="entry name" value="WD40 repeat-like"/>
    <property type="match status" value="1"/>
</dbReference>
<dbReference type="SMART" id="SM00667">
    <property type="entry name" value="LisH"/>
    <property type="match status" value="1"/>
</dbReference>
<evidence type="ECO:0000313" key="6">
    <source>
        <dbReference type="EMBL" id="CAG8551691.1"/>
    </source>
</evidence>
<feature type="repeat" description="WD" evidence="3">
    <location>
        <begin position="443"/>
        <end position="484"/>
    </location>
</feature>
<feature type="repeat" description="WD" evidence="3">
    <location>
        <begin position="694"/>
        <end position="726"/>
    </location>
</feature>
<organism evidence="6 7">
    <name type="scientific">Funneliformis mosseae</name>
    <name type="common">Endomycorrhizal fungus</name>
    <name type="synonym">Glomus mosseae</name>
    <dbReference type="NCBI Taxonomy" id="27381"/>
    <lineage>
        <taxon>Eukaryota</taxon>
        <taxon>Fungi</taxon>
        <taxon>Fungi incertae sedis</taxon>
        <taxon>Mucoromycota</taxon>
        <taxon>Glomeromycotina</taxon>
        <taxon>Glomeromycetes</taxon>
        <taxon>Glomerales</taxon>
        <taxon>Glomeraceae</taxon>
        <taxon>Funneliformis</taxon>
    </lineage>
</organism>
<dbReference type="PROSITE" id="PS50896">
    <property type="entry name" value="LISH"/>
    <property type="match status" value="1"/>
</dbReference>
<dbReference type="Pfam" id="PF00400">
    <property type="entry name" value="WD40"/>
    <property type="match status" value="4"/>
</dbReference>
<keyword evidence="2" id="KW-0677">Repeat</keyword>
<dbReference type="InterPro" id="IPR051350">
    <property type="entry name" value="WD_repeat-ST_regulator"/>
</dbReference>
<dbReference type="InterPro" id="IPR036322">
    <property type="entry name" value="WD40_repeat_dom_sf"/>
</dbReference>
<proteinExistence type="predicted"/>
<dbReference type="GO" id="GO:0034657">
    <property type="term" value="C:GID complex"/>
    <property type="evidence" value="ECO:0007669"/>
    <property type="project" value="TreeGrafter"/>
</dbReference>
<dbReference type="Gene3D" id="2.130.10.10">
    <property type="entry name" value="YVTN repeat-like/Quinoprotein amine dehydrogenase"/>
    <property type="match status" value="1"/>
</dbReference>
<dbReference type="PROSITE" id="PS50082">
    <property type="entry name" value="WD_REPEATS_2"/>
    <property type="match status" value="4"/>
</dbReference>
<feature type="region of interest" description="Disordered" evidence="4">
    <location>
        <begin position="1"/>
        <end position="23"/>
    </location>
</feature>
<feature type="compositionally biased region" description="Basic and acidic residues" evidence="4">
    <location>
        <begin position="175"/>
        <end position="187"/>
    </location>
</feature>
<name>A0A9N9FR35_FUNMO</name>
<dbReference type="PROSITE" id="PS50294">
    <property type="entry name" value="WD_REPEATS_REGION"/>
    <property type="match status" value="4"/>
</dbReference>
<dbReference type="InterPro" id="IPR054080">
    <property type="entry name" value="TPR1-like_2nd"/>
</dbReference>
<feature type="domain" description="CTLH" evidence="5">
    <location>
        <begin position="271"/>
        <end position="328"/>
    </location>
</feature>
<dbReference type="InterPro" id="IPR001680">
    <property type="entry name" value="WD40_rpt"/>
</dbReference>
<feature type="compositionally biased region" description="Low complexity" evidence="4">
    <location>
        <begin position="132"/>
        <end position="145"/>
    </location>
</feature>
<dbReference type="Proteomes" id="UP000789375">
    <property type="component" value="Unassembled WGS sequence"/>
</dbReference>
<reference evidence="6" key="1">
    <citation type="submission" date="2021-06" db="EMBL/GenBank/DDBJ databases">
        <authorList>
            <person name="Kallberg Y."/>
            <person name="Tangrot J."/>
            <person name="Rosling A."/>
        </authorList>
    </citation>
    <scope>NUCLEOTIDE SEQUENCE</scope>
    <source>
        <strain evidence="6">87-6 pot B 2015</strain>
    </source>
</reference>
<evidence type="ECO:0000256" key="1">
    <source>
        <dbReference type="ARBA" id="ARBA00022574"/>
    </source>
</evidence>
<evidence type="ECO:0000256" key="2">
    <source>
        <dbReference type="ARBA" id="ARBA00022737"/>
    </source>
</evidence>
<dbReference type="PROSITE" id="PS50897">
    <property type="entry name" value="CTLH"/>
    <property type="match status" value="1"/>
</dbReference>
<dbReference type="PANTHER" id="PTHR22838">
    <property type="entry name" value="WD REPEAT PROTEIN 26-RELATED"/>
    <property type="match status" value="1"/>
</dbReference>
<dbReference type="CDD" id="cd00200">
    <property type="entry name" value="WD40"/>
    <property type="match status" value="1"/>
</dbReference>
<accession>A0A9N9FR35</accession>
<keyword evidence="1 3" id="KW-0853">WD repeat</keyword>
<dbReference type="PANTHER" id="PTHR22838:SF0">
    <property type="entry name" value="WD REPEAT-CONTAINING PROTEIN 26"/>
    <property type="match status" value="1"/>
</dbReference>
<feature type="compositionally biased region" description="Basic residues" evidence="4">
    <location>
        <begin position="13"/>
        <end position="23"/>
    </location>
</feature>
<feature type="repeat" description="WD" evidence="3">
    <location>
        <begin position="527"/>
        <end position="561"/>
    </location>
</feature>
<feature type="region of interest" description="Disordered" evidence="4">
    <location>
        <begin position="132"/>
        <end position="234"/>
    </location>
</feature>
<feature type="compositionally biased region" description="Polar residues" evidence="4">
    <location>
        <begin position="1"/>
        <end position="11"/>
    </location>
</feature>
<dbReference type="GO" id="GO:0043161">
    <property type="term" value="P:proteasome-mediated ubiquitin-dependent protein catabolic process"/>
    <property type="evidence" value="ECO:0007669"/>
    <property type="project" value="TreeGrafter"/>
</dbReference>